<comment type="subcellular location">
    <subcellularLocation>
        <location evidence="1">Cell membrane</location>
        <topology evidence="1">Single-pass membrane protein</topology>
    </subcellularLocation>
    <subcellularLocation>
        <location evidence="7">Cell membrane</location>
        <topology evidence="7">Single-pass type II membrane protein</topology>
    </subcellularLocation>
</comment>
<keyword evidence="6 8" id="KW-0472">Membrane</keyword>
<dbReference type="GO" id="GO:0015031">
    <property type="term" value="P:protein transport"/>
    <property type="evidence" value="ECO:0007669"/>
    <property type="project" value="UniProtKB-KW"/>
</dbReference>
<evidence type="ECO:0000256" key="6">
    <source>
        <dbReference type="ARBA" id="ARBA00023136"/>
    </source>
</evidence>
<comment type="caution">
    <text evidence="9">The sequence shown here is derived from an EMBL/GenBank/DDBJ whole genome shotgun (WGS) entry which is preliminary data.</text>
</comment>
<keyword evidence="7" id="KW-0813">Transport</keyword>
<dbReference type="InterPro" id="IPR003400">
    <property type="entry name" value="ExbD"/>
</dbReference>
<evidence type="ECO:0000256" key="4">
    <source>
        <dbReference type="ARBA" id="ARBA00022692"/>
    </source>
</evidence>
<organism evidence="9 10">
    <name type="scientific">Abyssibacter profundi</name>
    <dbReference type="NCBI Taxonomy" id="2182787"/>
    <lineage>
        <taxon>Bacteria</taxon>
        <taxon>Pseudomonadati</taxon>
        <taxon>Pseudomonadota</taxon>
        <taxon>Gammaproteobacteria</taxon>
        <taxon>Chromatiales</taxon>
        <taxon>Oceanococcaceae</taxon>
        <taxon>Abyssibacter</taxon>
    </lineage>
</organism>
<dbReference type="Proteomes" id="UP000251800">
    <property type="component" value="Unassembled WGS sequence"/>
</dbReference>
<evidence type="ECO:0000256" key="8">
    <source>
        <dbReference type="SAM" id="Phobius"/>
    </source>
</evidence>
<evidence type="ECO:0000256" key="7">
    <source>
        <dbReference type="RuleBase" id="RU003879"/>
    </source>
</evidence>
<keyword evidence="7" id="KW-0653">Protein transport</keyword>
<evidence type="ECO:0000256" key="3">
    <source>
        <dbReference type="ARBA" id="ARBA00022475"/>
    </source>
</evidence>
<accession>A0A363UPF7</accession>
<dbReference type="EMBL" id="QEQK01000002">
    <property type="protein sequence ID" value="PWN57332.1"/>
    <property type="molecule type" value="Genomic_DNA"/>
</dbReference>
<dbReference type="AlphaFoldDB" id="A0A363UPF7"/>
<feature type="transmembrane region" description="Helical" evidence="8">
    <location>
        <begin position="30"/>
        <end position="50"/>
    </location>
</feature>
<evidence type="ECO:0000313" key="10">
    <source>
        <dbReference type="Proteomes" id="UP000251800"/>
    </source>
</evidence>
<name>A0A363UPF7_9GAMM</name>
<dbReference type="RefSeq" id="WP_109718837.1">
    <property type="nucleotide sequence ID" value="NZ_QEQK01000002.1"/>
</dbReference>
<sequence length="153" mass="16061">MNLQDAGPSSSLPPFETGQRERVRISLTPLIDVVFILLVFFMLASSYVQWGAINLMSGSDLASDTGNRPTLTLSLGADGVLRDSAGVAFSSQADRLLDGVMARLDGQRGPVVVAPGDAVSLQTVVSALDQLTLAGVTPLSMAREDTLTDDITP</sequence>
<dbReference type="PANTHER" id="PTHR30558">
    <property type="entry name" value="EXBD MEMBRANE COMPONENT OF PMF-DRIVEN MACROMOLECULE IMPORT SYSTEM"/>
    <property type="match status" value="1"/>
</dbReference>
<evidence type="ECO:0000313" key="9">
    <source>
        <dbReference type="EMBL" id="PWN57332.1"/>
    </source>
</evidence>
<dbReference type="PANTHER" id="PTHR30558:SF3">
    <property type="entry name" value="BIOPOLYMER TRANSPORT PROTEIN EXBD-RELATED"/>
    <property type="match status" value="1"/>
</dbReference>
<keyword evidence="4 7" id="KW-0812">Transmembrane</keyword>
<keyword evidence="5 8" id="KW-1133">Transmembrane helix</keyword>
<dbReference type="GO" id="GO:0005886">
    <property type="term" value="C:plasma membrane"/>
    <property type="evidence" value="ECO:0007669"/>
    <property type="project" value="UniProtKB-SubCell"/>
</dbReference>
<keyword evidence="10" id="KW-1185">Reference proteome</keyword>
<reference evidence="9 10" key="1">
    <citation type="submission" date="2018-05" db="EMBL/GenBank/DDBJ databases">
        <title>Abyssibacter profundi OUC007T gen. nov., sp. nov, a marine bacterium isolated from seawater of the Mariana Trench.</title>
        <authorList>
            <person name="Zhou S."/>
        </authorList>
    </citation>
    <scope>NUCLEOTIDE SEQUENCE [LARGE SCALE GENOMIC DNA]</scope>
    <source>
        <strain evidence="9 10">OUC007</strain>
    </source>
</reference>
<keyword evidence="3" id="KW-1003">Cell membrane</keyword>
<evidence type="ECO:0000256" key="2">
    <source>
        <dbReference type="ARBA" id="ARBA00005811"/>
    </source>
</evidence>
<proteinExistence type="inferred from homology"/>
<comment type="similarity">
    <text evidence="2 7">Belongs to the ExbD/TolR family.</text>
</comment>
<dbReference type="Pfam" id="PF02472">
    <property type="entry name" value="ExbD"/>
    <property type="match status" value="1"/>
</dbReference>
<dbReference type="OrthoDB" id="9793581at2"/>
<evidence type="ECO:0000256" key="1">
    <source>
        <dbReference type="ARBA" id="ARBA00004162"/>
    </source>
</evidence>
<protein>
    <submittedName>
        <fullName evidence="9">Biopolymer transporter ExbD</fullName>
    </submittedName>
</protein>
<gene>
    <name evidence="9" type="ORF">DEH80_02195</name>
</gene>
<evidence type="ECO:0000256" key="5">
    <source>
        <dbReference type="ARBA" id="ARBA00022989"/>
    </source>
</evidence>
<dbReference type="GO" id="GO:0022857">
    <property type="term" value="F:transmembrane transporter activity"/>
    <property type="evidence" value="ECO:0007669"/>
    <property type="project" value="InterPro"/>
</dbReference>